<dbReference type="PANTHER" id="PTHR12997:SF9">
    <property type="entry name" value="INOSITOL-POLYPHOSPHATE 5-PHOSPHATASE"/>
    <property type="match status" value="1"/>
</dbReference>
<protein>
    <recommendedName>
        <fullName evidence="1">inositol-polyphosphate 5-phosphatase</fullName>
        <ecNumber evidence="1">3.1.3.56</ecNumber>
    </recommendedName>
</protein>
<dbReference type="PANTHER" id="PTHR12997">
    <property type="entry name" value="TYPE I INOSITOL-1,4,5-TRISPHOSPHATE 5-PHOSPHATASE"/>
    <property type="match status" value="1"/>
</dbReference>
<comment type="caution">
    <text evidence="5">The sequence shown here is derived from an EMBL/GenBank/DDBJ whole genome shotgun (WGS) entry which is preliminary data.</text>
</comment>
<dbReference type="GO" id="GO:0046856">
    <property type="term" value="P:phosphatidylinositol dephosphorylation"/>
    <property type="evidence" value="ECO:0007669"/>
    <property type="project" value="InterPro"/>
</dbReference>
<evidence type="ECO:0000259" key="4">
    <source>
        <dbReference type="SMART" id="SM00128"/>
    </source>
</evidence>
<evidence type="ECO:0000313" key="6">
    <source>
        <dbReference type="Proteomes" id="UP001153269"/>
    </source>
</evidence>
<accession>A0A9N7VF43</accession>
<reference evidence="5" key="1">
    <citation type="submission" date="2020-03" db="EMBL/GenBank/DDBJ databases">
        <authorList>
            <person name="Weist P."/>
        </authorList>
    </citation>
    <scope>NUCLEOTIDE SEQUENCE</scope>
</reference>
<proteinExistence type="inferred from homology"/>
<feature type="region of interest" description="Disordered" evidence="3">
    <location>
        <begin position="1"/>
        <end position="35"/>
    </location>
</feature>
<dbReference type="Gene3D" id="3.60.10.10">
    <property type="entry name" value="Endonuclease/exonuclease/phosphatase"/>
    <property type="match status" value="1"/>
</dbReference>
<evidence type="ECO:0000313" key="5">
    <source>
        <dbReference type="EMBL" id="CAB1451191.1"/>
    </source>
</evidence>
<dbReference type="InterPro" id="IPR036691">
    <property type="entry name" value="Endo/exonu/phosph_ase_sf"/>
</dbReference>
<dbReference type="InterPro" id="IPR000300">
    <property type="entry name" value="IPPc"/>
</dbReference>
<organism evidence="5 6">
    <name type="scientific">Pleuronectes platessa</name>
    <name type="common">European plaice</name>
    <dbReference type="NCBI Taxonomy" id="8262"/>
    <lineage>
        <taxon>Eukaryota</taxon>
        <taxon>Metazoa</taxon>
        <taxon>Chordata</taxon>
        <taxon>Craniata</taxon>
        <taxon>Vertebrata</taxon>
        <taxon>Euteleostomi</taxon>
        <taxon>Actinopterygii</taxon>
        <taxon>Neopterygii</taxon>
        <taxon>Teleostei</taxon>
        <taxon>Neoteleostei</taxon>
        <taxon>Acanthomorphata</taxon>
        <taxon>Carangaria</taxon>
        <taxon>Pleuronectiformes</taxon>
        <taxon>Pleuronectoidei</taxon>
        <taxon>Pleuronectidae</taxon>
        <taxon>Pleuronectes</taxon>
    </lineage>
</organism>
<dbReference type="EC" id="3.1.3.56" evidence="1"/>
<sequence>MDMTPVCDEEQQQQQQQPSGSGRRVSAPGQEPLLPRAWTRSSPRRLLRSLAPPDSRRWICSSNMDTFTDVLLVTANVGSLFDNLGEIQSEWLLELYKTVHSYKPQFIALHFQEVGGKDYMVNMGHAEDFFRSIESHQEMKDYNRVCIYVDNKFQAEDGFTALGSMYFIHKTLKDIYQYDFNVKDFKPVSGQSKYVGSLDGVATVEKEKFPKNFWPDFKWSRKGFMRTRWIIHNQGLDLVNVHLFHDASNLTACESSPSIYSANRKNALRYVINRISDSRYSPLPFFLFGDFNFRLDTLSLVQHLSTKAEAQTVKKDSSNEVEKITWEEKDNDHQVLLQIKEKQFAYLHQAYFREDNVPSLLKYDKEVADFQDVIREEDIKFPPSYPYSEEYTKPTQYMTTRCPAWCDRILMSHTAQEFICRRDDGERGIVYNTLGPNVSRFPLLLIEDKRPLTWILVKGPILEAPPHCQYLRTVQHDGYSLKPTRQLATGLGSVPPVPSDTPPSHHRCVRPALTVTSCPPELKRLGTLTYPHLL</sequence>
<name>A0A9N7VF43_PLEPL</name>
<dbReference type="GO" id="GO:0004445">
    <property type="term" value="F:inositol-polyphosphate 5-phosphatase activity"/>
    <property type="evidence" value="ECO:0007669"/>
    <property type="project" value="UniProtKB-EC"/>
</dbReference>
<dbReference type="AlphaFoldDB" id="A0A9N7VF43"/>
<feature type="domain" description="Inositol polyphosphate-related phosphatase" evidence="4">
    <location>
        <begin position="66"/>
        <end position="442"/>
    </location>
</feature>
<evidence type="ECO:0000256" key="2">
    <source>
        <dbReference type="ARBA" id="ARBA00023599"/>
    </source>
</evidence>
<dbReference type="Proteomes" id="UP001153269">
    <property type="component" value="Unassembled WGS sequence"/>
</dbReference>
<dbReference type="EMBL" id="CADEAL010004081">
    <property type="protein sequence ID" value="CAB1451191.1"/>
    <property type="molecule type" value="Genomic_DNA"/>
</dbReference>
<gene>
    <name evidence="5" type="ORF">PLEPLA_LOCUS38884</name>
</gene>
<evidence type="ECO:0000256" key="3">
    <source>
        <dbReference type="SAM" id="MobiDB-lite"/>
    </source>
</evidence>
<dbReference type="InterPro" id="IPR039737">
    <property type="entry name" value="INPP5A"/>
</dbReference>
<dbReference type="SUPFAM" id="SSF56219">
    <property type="entry name" value="DNase I-like"/>
    <property type="match status" value="1"/>
</dbReference>
<evidence type="ECO:0000256" key="1">
    <source>
        <dbReference type="ARBA" id="ARBA00012997"/>
    </source>
</evidence>
<comment type="similarity">
    <text evidence="2">Belongs to the inositol 1,4,5-trisphosphate 5-phosphatase type I family.</text>
</comment>
<dbReference type="SMART" id="SM00128">
    <property type="entry name" value="IPPc"/>
    <property type="match status" value="1"/>
</dbReference>
<dbReference type="Pfam" id="PF22669">
    <property type="entry name" value="Exo_endo_phos2"/>
    <property type="match status" value="1"/>
</dbReference>
<keyword evidence="6" id="KW-1185">Reference proteome</keyword>